<keyword evidence="2" id="KW-0547">Nucleotide-binding</keyword>
<dbReference type="PROSITE" id="PS50893">
    <property type="entry name" value="ABC_TRANSPORTER_2"/>
    <property type="match status" value="1"/>
</dbReference>
<dbReference type="InterPro" id="IPR003439">
    <property type="entry name" value="ABC_transporter-like_ATP-bd"/>
</dbReference>
<keyword evidence="1" id="KW-0813">Transport</keyword>
<evidence type="ECO:0000256" key="2">
    <source>
        <dbReference type="ARBA" id="ARBA00022741"/>
    </source>
</evidence>
<evidence type="ECO:0000313" key="5">
    <source>
        <dbReference type="EMBL" id="OEH86179.1"/>
    </source>
</evidence>
<dbReference type="InterPro" id="IPR050093">
    <property type="entry name" value="ABC_SmlMolc_Importer"/>
</dbReference>
<evidence type="ECO:0000259" key="4">
    <source>
        <dbReference type="PROSITE" id="PS50893"/>
    </source>
</evidence>
<feature type="domain" description="ABC transporter" evidence="4">
    <location>
        <begin position="13"/>
        <end position="221"/>
    </location>
</feature>
<sequence>MNNQSQLSLESKDRTLNIVLSKKTYNHVSVIEETSVSLPFGYTHCFFGPSGCGKTTFLLEIVQYLKNPKNNRIELKTPTISCIFQEDRLLPWLTLLENILFVTDKSNSKPACVPVDFILDIVGLLEFKHYYPNQLSGGMKRRVAIARALAYDGEIFIMDEPFKGLDQGIKTQIINYMKETFTSQGKTVLFVTHDDLEVKDFADYQYICEGPPFRIIETKKI</sequence>
<dbReference type="GO" id="GO:0016887">
    <property type="term" value="F:ATP hydrolysis activity"/>
    <property type="evidence" value="ECO:0007669"/>
    <property type="project" value="InterPro"/>
</dbReference>
<evidence type="ECO:0000313" key="6">
    <source>
        <dbReference type="Proteomes" id="UP000095255"/>
    </source>
</evidence>
<proteinExistence type="predicted"/>
<dbReference type="PANTHER" id="PTHR42781:SF8">
    <property type="entry name" value="BICARBONATE TRANSPORT ATP-BINDING PROTEIN CMPC"/>
    <property type="match status" value="1"/>
</dbReference>
<protein>
    <recommendedName>
        <fullName evidence="4">ABC transporter domain-containing protein</fullName>
    </recommendedName>
</protein>
<dbReference type="GO" id="GO:0005524">
    <property type="term" value="F:ATP binding"/>
    <property type="evidence" value="ECO:0007669"/>
    <property type="project" value="UniProtKB-KW"/>
</dbReference>
<dbReference type="PROSITE" id="PS00211">
    <property type="entry name" value="ABC_TRANSPORTER_1"/>
    <property type="match status" value="1"/>
</dbReference>
<dbReference type="SMART" id="SM00382">
    <property type="entry name" value="AAA"/>
    <property type="match status" value="1"/>
</dbReference>
<dbReference type="PANTHER" id="PTHR42781">
    <property type="entry name" value="SPERMIDINE/PUTRESCINE IMPORT ATP-BINDING PROTEIN POTA"/>
    <property type="match status" value="1"/>
</dbReference>
<dbReference type="STRING" id="1390249.BHU72_11615"/>
<dbReference type="Pfam" id="PF00005">
    <property type="entry name" value="ABC_tran"/>
    <property type="match status" value="1"/>
</dbReference>
<dbReference type="EMBL" id="MJAT01000006">
    <property type="protein sequence ID" value="OEH86179.1"/>
    <property type="molecule type" value="Genomic_DNA"/>
</dbReference>
<keyword evidence="6" id="KW-1185">Reference proteome</keyword>
<comment type="caution">
    <text evidence="5">The sequence shown here is derived from an EMBL/GenBank/DDBJ whole genome shotgun (WGS) entry which is preliminary data.</text>
</comment>
<dbReference type="InterPro" id="IPR017871">
    <property type="entry name" value="ABC_transporter-like_CS"/>
</dbReference>
<dbReference type="OrthoDB" id="9801958at2"/>
<dbReference type="AlphaFoldDB" id="A0A1E5L862"/>
<reference evidence="5 6" key="1">
    <citation type="submission" date="2016-09" db="EMBL/GenBank/DDBJ databases">
        <title>Desulfuribacillus arsenicus sp. nov., an obligately anaerobic, dissimilatory arsenic- and antimonate-reducing bacterium isolated from anoxic sediments.</title>
        <authorList>
            <person name="Abin C.A."/>
            <person name="Hollibaugh J.T."/>
        </authorList>
    </citation>
    <scope>NUCLEOTIDE SEQUENCE [LARGE SCALE GENOMIC DNA]</scope>
    <source>
        <strain evidence="5 6">MLFW-2</strain>
    </source>
</reference>
<dbReference type="InterPro" id="IPR027417">
    <property type="entry name" value="P-loop_NTPase"/>
</dbReference>
<gene>
    <name evidence="5" type="ORF">BHU72_11615</name>
</gene>
<name>A0A1E5L862_9FIRM</name>
<dbReference type="Proteomes" id="UP000095255">
    <property type="component" value="Unassembled WGS sequence"/>
</dbReference>
<evidence type="ECO:0000256" key="1">
    <source>
        <dbReference type="ARBA" id="ARBA00022448"/>
    </source>
</evidence>
<dbReference type="Gene3D" id="3.40.50.300">
    <property type="entry name" value="P-loop containing nucleotide triphosphate hydrolases"/>
    <property type="match status" value="1"/>
</dbReference>
<organism evidence="5 6">
    <name type="scientific">Desulfuribacillus stibiiarsenatis</name>
    <dbReference type="NCBI Taxonomy" id="1390249"/>
    <lineage>
        <taxon>Bacteria</taxon>
        <taxon>Bacillati</taxon>
        <taxon>Bacillota</taxon>
        <taxon>Desulfuribacillia</taxon>
        <taxon>Desulfuribacillales</taxon>
        <taxon>Desulfuribacillaceae</taxon>
        <taxon>Desulfuribacillus</taxon>
    </lineage>
</organism>
<dbReference type="InterPro" id="IPR003593">
    <property type="entry name" value="AAA+_ATPase"/>
</dbReference>
<keyword evidence="3" id="KW-0067">ATP-binding</keyword>
<dbReference type="SUPFAM" id="SSF52540">
    <property type="entry name" value="P-loop containing nucleoside triphosphate hydrolases"/>
    <property type="match status" value="1"/>
</dbReference>
<accession>A0A1E5L862</accession>
<dbReference type="RefSeq" id="WP_069701407.1">
    <property type="nucleotide sequence ID" value="NZ_MJAT01000006.1"/>
</dbReference>
<evidence type="ECO:0000256" key="3">
    <source>
        <dbReference type="ARBA" id="ARBA00022840"/>
    </source>
</evidence>